<organism evidence="1 2">
    <name type="scientific">Rubrivivax rivuli</name>
    <dbReference type="NCBI Taxonomy" id="1862385"/>
    <lineage>
        <taxon>Bacteria</taxon>
        <taxon>Pseudomonadati</taxon>
        <taxon>Pseudomonadota</taxon>
        <taxon>Betaproteobacteria</taxon>
        <taxon>Burkholderiales</taxon>
        <taxon>Sphaerotilaceae</taxon>
        <taxon>Rubrivivax</taxon>
    </lineage>
</organism>
<dbReference type="SUPFAM" id="SSF53254">
    <property type="entry name" value="Phosphoglycerate mutase-like"/>
    <property type="match status" value="1"/>
</dbReference>
<dbReference type="CDD" id="cd07040">
    <property type="entry name" value="HP"/>
    <property type="match status" value="1"/>
</dbReference>
<accession>A0A437RRV0</accession>
<reference evidence="1 2" key="1">
    <citation type="submission" date="2019-01" db="EMBL/GenBank/DDBJ databases">
        <authorList>
            <person name="Chen W.-M."/>
        </authorList>
    </citation>
    <scope>NUCLEOTIDE SEQUENCE [LARGE SCALE GENOMIC DNA]</scope>
    <source>
        <strain evidence="1 2">KYPY4</strain>
    </source>
</reference>
<evidence type="ECO:0000313" key="2">
    <source>
        <dbReference type="Proteomes" id="UP000285575"/>
    </source>
</evidence>
<sequence>MSATSRRQVLQGSLALPLWALAGEGEAADDTLALLRQGGVVLALRHALAPGTFDPPEFKLGDCRTQRNLNDEGRAQARRIGQWFRRQGLQPAAVRSSPWCRCMDTATEAFGSSGAVQAWAALGSPHGRSEQTNEASRAQLRAALRAVPAGRFELWVTHAFVQQALAGQSTGSGDGLLLRAAPGGDVQVLGRFSVG</sequence>
<name>A0A437RRV0_9BURK</name>
<dbReference type="PROSITE" id="PS51318">
    <property type="entry name" value="TAT"/>
    <property type="match status" value="1"/>
</dbReference>
<dbReference type="RefSeq" id="WP_128227051.1">
    <property type="nucleotide sequence ID" value="NZ_SACR01000001.1"/>
</dbReference>
<dbReference type="InterPro" id="IPR013078">
    <property type="entry name" value="His_Pase_superF_clade-1"/>
</dbReference>
<dbReference type="Pfam" id="PF00300">
    <property type="entry name" value="His_Phos_1"/>
    <property type="match status" value="1"/>
</dbReference>
<dbReference type="OrthoDB" id="8685508at2"/>
<gene>
    <name evidence="1" type="ORF">EOE66_02240</name>
</gene>
<protein>
    <submittedName>
        <fullName evidence="1">Histidine phosphatase family protein</fullName>
    </submittedName>
</protein>
<dbReference type="InterPro" id="IPR006311">
    <property type="entry name" value="TAT_signal"/>
</dbReference>
<proteinExistence type="predicted"/>
<comment type="caution">
    <text evidence="1">The sequence shown here is derived from an EMBL/GenBank/DDBJ whole genome shotgun (WGS) entry which is preliminary data.</text>
</comment>
<dbReference type="AlphaFoldDB" id="A0A437RRV0"/>
<dbReference type="EMBL" id="SACR01000001">
    <property type="protein sequence ID" value="RVU49415.1"/>
    <property type="molecule type" value="Genomic_DNA"/>
</dbReference>
<evidence type="ECO:0000313" key="1">
    <source>
        <dbReference type="EMBL" id="RVU49415.1"/>
    </source>
</evidence>
<keyword evidence="2" id="KW-1185">Reference proteome</keyword>
<dbReference type="Proteomes" id="UP000285575">
    <property type="component" value="Unassembled WGS sequence"/>
</dbReference>
<dbReference type="InterPro" id="IPR029033">
    <property type="entry name" value="His_PPase_superfam"/>
</dbReference>
<dbReference type="Gene3D" id="3.40.50.1240">
    <property type="entry name" value="Phosphoglycerate mutase-like"/>
    <property type="match status" value="1"/>
</dbReference>